<gene>
    <name evidence="1" type="ORF">UFOPK3773_02041</name>
</gene>
<dbReference type="InterPro" id="IPR027417">
    <property type="entry name" value="P-loop_NTPase"/>
</dbReference>
<reference evidence="1" key="1">
    <citation type="submission" date="2020-05" db="EMBL/GenBank/DDBJ databases">
        <authorList>
            <person name="Chiriac C."/>
            <person name="Salcher M."/>
            <person name="Ghai R."/>
            <person name="Kavagutti S V."/>
        </authorList>
    </citation>
    <scope>NUCLEOTIDE SEQUENCE</scope>
</reference>
<proteinExistence type="predicted"/>
<sequence length="239" mass="26998">MLVSLDRRFVYVHICKTAGSSLTAMLAPYVSPEMRSDNPRLDGIGWQGTWHYDSGQHSRLEPQLTHLIESGHVDGDVRVLSVVRNPYTWQHSIWSRFYAQGTGGYGTVFAARYPSCSFEDYLRHQLSLEGREQLDFWGALSQSRFLRTDHPVNYVLGRFESLDESIPRMLAAVGIEMGDVPHKNLQQHRIPVASAFTDEAVRLVHELAGEDFDLFGYARVGSAEELLALSHQPPSHSRS</sequence>
<dbReference type="AlphaFoldDB" id="A0A6J7L6J6"/>
<evidence type="ECO:0000313" key="1">
    <source>
        <dbReference type="EMBL" id="CAB4961819.1"/>
    </source>
</evidence>
<organism evidence="1">
    <name type="scientific">freshwater metagenome</name>
    <dbReference type="NCBI Taxonomy" id="449393"/>
    <lineage>
        <taxon>unclassified sequences</taxon>
        <taxon>metagenomes</taxon>
        <taxon>ecological metagenomes</taxon>
    </lineage>
</organism>
<protein>
    <submittedName>
        <fullName evidence="1">Unannotated protein</fullName>
    </submittedName>
</protein>
<dbReference type="SUPFAM" id="SSF52540">
    <property type="entry name" value="P-loop containing nucleoside triphosphate hydrolases"/>
    <property type="match status" value="1"/>
</dbReference>
<accession>A0A6J7L6J6</accession>
<name>A0A6J7L6J6_9ZZZZ</name>
<dbReference type="EMBL" id="CAFBNF010000308">
    <property type="protein sequence ID" value="CAB4961819.1"/>
    <property type="molecule type" value="Genomic_DNA"/>
</dbReference>